<dbReference type="OrthoDB" id="85814at2157"/>
<dbReference type="AlphaFoldDB" id="A0A2Z2MCA5"/>
<reference evidence="1 2" key="1">
    <citation type="submission" date="2016-03" db="EMBL/GenBank/DDBJ databases">
        <title>Complete genome sequence of Thermococcus profundus strain DT5432.</title>
        <authorList>
            <person name="Oger P.M."/>
        </authorList>
    </citation>
    <scope>NUCLEOTIDE SEQUENCE [LARGE SCALE GENOMIC DNA]</scope>
    <source>
        <strain evidence="1 2">DT 5432</strain>
    </source>
</reference>
<proteinExistence type="predicted"/>
<dbReference type="Proteomes" id="UP000250179">
    <property type="component" value="Chromosome"/>
</dbReference>
<name>A0A2Z2MCA5_THEPR</name>
<gene>
    <name evidence="1" type="ORF">A3L09_02385</name>
</gene>
<organism evidence="1 2">
    <name type="scientific">Thermococcus profundus</name>
    <dbReference type="NCBI Taxonomy" id="49899"/>
    <lineage>
        <taxon>Archaea</taxon>
        <taxon>Methanobacteriati</taxon>
        <taxon>Methanobacteriota</taxon>
        <taxon>Thermococci</taxon>
        <taxon>Thermococcales</taxon>
        <taxon>Thermococcaceae</taxon>
        <taxon>Thermococcus</taxon>
    </lineage>
</organism>
<keyword evidence="2" id="KW-1185">Reference proteome</keyword>
<dbReference type="EMBL" id="CP014862">
    <property type="protein sequence ID" value="ASJ02195.1"/>
    <property type="molecule type" value="Genomic_DNA"/>
</dbReference>
<sequence>MDDILTPKERHDAVVLIGVDSRENVEFVKIYALDEELAKRTLEEFFNARGLFPTDYRLVSRGVEDVGERKAITTRTESSLSSALARLGLKLLSNGVLHLGDAKNVYQVTLVSESLYGRIMEERGDELGPENPEEELSIEDVLSLGVDVLVENLRGIELSGLIPPETLLLREPDARELAAALEGERDYQIVVETKDAGKYSGFDFPVTLRLPPLTVEEFSAELSARLGFPVDPEYFRAYPPEKLNLRNVEALAKLIMTLIEKKGLSREEALKLAVRLNLGEL</sequence>
<protein>
    <submittedName>
        <fullName evidence="1">Uncharacterized protein</fullName>
    </submittedName>
</protein>
<evidence type="ECO:0000313" key="2">
    <source>
        <dbReference type="Proteomes" id="UP000250179"/>
    </source>
</evidence>
<evidence type="ECO:0000313" key="1">
    <source>
        <dbReference type="EMBL" id="ASJ02195.1"/>
    </source>
</evidence>
<dbReference type="GeneID" id="33319222"/>
<dbReference type="KEGG" id="tprf:A3L09_02385"/>
<dbReference type="RefSeq" id="WP_088857461.1">
    <property type="nucleotide sequence ID" value="NZ_CP014862.1"/>
</dbReference>
<accession>A0A2Z2MCA5</accession>